<evidence type="ECO:0000313" key="4">
    <source>
        <dbReference type="Proteomes" id="UP000474957"/>
    </source>
</evidence>
<dbReference type="InterPro" id="IPR036409">
    <property type="entry name" value="Aldolase_II/adducin_N_sf"/>
</dbReference>
<dbReference type="Proteomes" id="UP000474957">
    <property type="component" value="Unassembled WGS sequence"/>
</dbReference>
<evidence type="ECO:0000256" key="1">
    <source>
        <dbReference type="ARBA" id="ARBA00037961"/>
    </source>
</evidence>
<accession>A0A6L5Z3B3</accession>
<dbReference type="GO" id="GO:0005856">
    <property type="term" value="C:cytoskeleton"/>
    <property type="evidence" value="ECO:0007669"/>
    <property type="project" value="TreeGrafter"/>
</dbReference>
<name>A0A6L5Z3B3_9RHOB</name>
<evidence type="ECO:0000313" key="3">
    <source>
        <dbReference type="EMBL" id="MSU90502.1"/>
    </source>
</evidence>
<gene>
    <name evidence="3" type="ORF">GE300_12880</name>
</gene>
<reference evidence="3 4" key="1">
    <citation type="submission" date="2019-10" db="EMBL/GenBank/DDBJ databases">
        <title>Cognatihalovulum marinum gen. nov. sp. nov., a new member of the family Rhodobacteraceae isolated from deep seawater of the Northwest Indian Ocean.</title>
        <authorList>
            <person name="Ruan C."/>
            <person name="Wang J."/>
            <person name="Zheng X."/>
            <person name="Song L."/>
            <person name="Zhu Y."/>
            <person name="Huang Y."/>
            <person name="Lu Z."/>
            <person name="Du W."/>
            <person name="Huang L."/>
            <person name="Dai X."/>
        </authorList>
    </citation>
    <scope>NUCLEOTIDE SEQUENCE [LARGE SCALE GENOMIC DNA]</scope>
    <source>
        <strain evidence="3 4">2CG4</strain>
    </source>
</reference>
<dbReference type="EMBL" id="WIND01000010">
    <property type="protein sequence ID" value="MSU90502.1"/>
    <property type="molecule type" value="Genomic_DNA"/>
</dbReference>
<dbReference type="InterPro" id="IPR051017">
    <property type="entry name" value="Aldolase-II_Adducin_sf"/>
</dbReference>
<dbReference type="InterPro" id="IPR001303">
    <property type="entry name" value="Aldolase_II/adducin_N"/>
</dbReference>
<keyword evidence="4" id="KW-1185">Reference proteome</keyword>
<sequence>MSSKSREEFAAAHRICASLNLHDAIDGHMSYRAACDCDEMLLSPYPLHWSEVTNTAIVRVNLSTKSVIYPKNYNVDVPAWSLHHPLQSLHPRHSCFIHAHPPFATAITCRRDGRVLPIHQNCLSICSDITYYDNYDGEIEDEATGIDIAKQMESNSIVMLKSHGVVTGGANPAHALKRLYYLERACQYQILAERTNIELCDLSHLLSSAETHAPDPEGESHATRLFAAWWRTVEKLS</sequence>
<dbReference type="AlphaFoldDB" id="A0A6L5Z3B3"/>
<dbReference type="SMART" id="SM01007">
    <property type="entry name" value="Aldolase_II"/>
    <property type="match status" value="1"/>
</dbReference>
<dbReference type="SUPFAM" id="SSF53639">
    <property type="entry name" value="AraD/HMP-PK domain-like"/>
    <property type="match status" value="1"/>
</dbReference>
<evidence type="ECO:0000259" key="2">
    <source>
        <dbReference type="SMART" id="SM01007"/>
    </source>
</evidence>
<dbReference type="PANTHER" id="PTHR10672:SF21">
    <property type="entry name" value="CLASS II ALDOLASE_ADDUCIN N-TERMINAL DOMAIN-CONTAINING PROTEIN"/>
    <property type="match status" value="1"/>
</dbReference>
<dbReference type="Pfam" id="PF00596">
    <property type="entry name" value="Aldolase_II"/>
    <property type="match status" value="1"/>
</dbReference>
<dbReference type="PANTHER" id="PTHR10672">
    <property type="entry name" value="ADDUCIN"/>
    <property type="match status" value="1"/>
</dbReference>
<dbReference type="RefSeq" id="WP_154446998.1">
    <property type="nucleotide sequence ID" value="NZ_WIND01000010.1"/>
</dbReference>
<proteinExistence type="inferred from homology"/>
<dbReference type="GO" id="GO:0051015">
    <property type="term" value="F:actin filament binding"/>
    <property type="evidence" value="ECO:0007669"/>
    <property type="project" value="TreeGrafter"/>
</dbReference>
<organism evidence="3 4">
    <name type="scientific">Halovulum marinum</name>
    <dbReference type="NCBI Taxonomy" id="2662447"/>
    <lineage>
        <taxon>Bacteria</taxon>
        <taxon>Pseudomonadati</taxon>
        <taxon>Pseudomonadota</taxon>
        <taxon>Alphaproteobacteria</taxon>
        <taxon>Rhodobacterales</taxon>
        <taxon>Paracoccaceae</taxon>
        <taxon>Halovulum</taxon>
    </lineage>
</organism>
<dbReference type="Gene3D" id="3.40.225.10">
    <property type="entry name" value="Class II aldolase/adducin N-terminal domain"/>
    <property type="match status" value="1"/>
</dbReference>
<protein>
    <recommendedName>
        <fullName evidence="2">Class II aldolase/adducin N-terminal domain-containing protein</fullName>
    </recommendedName>
</protein>
<comment type="similarity">
    <text evidence="1">Belongs to the aldolase class II family.</text>
</comment>
<comment type="caution">
    <text evidence="3">The sequence shown here is derived from an EMBL/GenBank/DDBJ whole genome shotgun (WGS) entry which is preliminary data.</text>
</comment>
<feature type="domain" description="Class II aldolase/adducin N-terminal" evidence="2">
    <location>
        <begin position="7"/>
        <end position="190"/>
    </location>
</feature>